<dbReference type="InterPro" id="IPR036397">
    <property type="entry name" value="RNaseH_sf"/>
</dbReference>
<proteinExistence type="predicted"/>
<dbReference type="InterPro" id="IPR012337">
    <property type="entry name" value="RNaseH-like_sf"/>
</dbReference>
<keyword evidence="2" id="KW-1185">Reference proteome</keyword>
<evidence type="ECO:0000313" key="2">
    <source>
        <dbReference type="Proteomes" id="UP001652660"/>
    </source>
</evidence>
<dbReference type="SUPFAM" id="SSF53098">
    <property type="entry name" value="Ribonuclease H-like"/>
    <property type="match status" value="1"/>
</dbReference>
<protein>
    <recommendedName>
        <fullName evidence="1">RNase H type-1 domain-containing protein</fullName>
    </recommendedName>
</protein>
<dbReference type="RefSeq" id="XP_071914064.1">
    <property type="nucleotide sequence ID" value="XM_072057963.1"/>
</dbReference>
<gene>
    <name evidence="3" type="primary">LOC140010660</name>
</gene>
<dbReference type="Pfam" id="PF13456">
    <property type="entry name" value="RVT_3"/>
    <property type="match status" value="1"/>
</dbReference>
<evidence type="ECO:0000259" key="1">
    <source>
        <dbReference type="PROSITE" id="PS50879"/>
    </source>
</evidence>
<dbReference type="PROSITE" id="PS50879">
    <property type="entry name" value="RNASE_H_1"/>
    <property type="match status" value="1"/>
</dbReference>
<dbReference type="InterPro" id="IPR053151">
    <property type="entry name" value="RNase_H-like"/>
</dbReference>
<sequence>MGVLLFIKKTRAIKIFLLLWNSPLPRYVKLNIDESAMGNPGYSGGGGIIHDSYGRVIGAFSSFYGYQTNTKAEAMALMEGLQLCLFLDLCNVIVEMDSLTMLNTVKRLQKCPWRIHGEVIRISGLLAKVEFILTQCYRKVNFTVDGLAKLLVQNRISSIYEATMLPAAITGVIHLDARQFPYIHRLSTM</sequence>
<dbReference type="CDD" id="cd06222">
    <property type="entry name" value="RNase_H_like"/>
    <property type="match status" value="1"/>
</dbReference>
<reference evidence="3" key="1">
    <citation type="submission" date="2025-08" db="UniProtKB">
        <authorList>
            <consortium name="RefSeq"/>
        </authorList>
    </citation>
    <scope>IDENTIFICATION</scope>
    <source>
        <tissue evidence="3">Leaves</tissue>
    </source>
</reference>
<evidence type="ECO:0000313" key="3">
    <source>
        <dbReference type="RefSeq" id="XP_071914064.1"/>
    </source>
</evidence>
<dbReference type="PANTHER" id="PTHR47723:SF19">
    <property type="entry name" value="POLYNUCLEOTIDYL TRANSFERASE, RIBONUCLEASE H-LIKE SUPERFAMILY PROTEIN"/>
    <property type="match status" value="1"/>
</dbReference>
<organism evidence="2 3">
    <name type="scientific">Coffea arabica</name>
    <name type="common">Arabian coffee</name>
    <dbReference type="NCBI Taxonomy" id="13443"/>
    <lineage>
        <taxon>Eukaryota</taxon>
        <taxon>Viridiplantae</taxon>
        <taxon>Streptophyta</taxon>
        <taxon>Embryophyta</taxon>
        <taxon>Tracheophyta</taxon>
        <taxon>Spermatophyta</taxon>
        <taxon>Magnoliopsida</taxon>
        <taxon>eudicotyledons</taxon>
        <taxon>Gunneridae</taxon>
        <taxon>Pentapetalae</taxon>
        <taxon>asterids</taxon>
        <taxon>lamiids</taxon>
        <taxon>Gentianales</taxon>
        <taxon>Rubiaceae</taxon>
        <taxon>Ixoroideae</taxon>
        <taxon>Gardenieae complex</taxon>
        <taxon>Bertiereae - Coffeeae clade</taxon>
        <taxon>Coffeeae</taxon>
        <taxon>Coffea</taxon>
    </lineage>
</organism>
<dbReference type="Proteomes" id="UP001652660">
    <property type="component" value="Chromosome 7c"/>
</dbReference>
<feature type="domain" description="RNase H type-1" evidence="1">
    <location>
        <begin position="24"/>
        <end position="153"/>
    </location>
</feature>
<dbReference type="InterPro" id="IPR002156">
    <property type="entry name" value="RNaseH_domain"/>
</dbReference>
<dbReference type="Gene3D" id="3.30.420.10">
    <property type="entry name" value="Ribonuclease H-like superfamily/Ribonuclease H"/>
    <property type="match status" value="1"/>
</dbReference>
<dbReference type="GeneID" id="140010660"/>
<dbReference type="PANTHER" id="PTHR47723">
    <property type="entry name" value="OS05G0353850 PROTEIN"/>
    <property type="match status" value="1"/>
</dbReference>
<dbReference type="InterPro" id="IPR044730">
    <property type="entry name" value="RNase_H-like_dom_plant"/>
</dbReference>
<name>A0ABM4V3H4_COFAR</name>
<accession>A0ABM4V3H4</accession>